<proteinExistence type="predicted"/>
<organism evidence="2">
    <name type="scientific">uncultured Ramlibacter sp</name>
    <dbReference type="NCBI Taxonomy" id="260755"/>
    <lineage>
        <taxon>Bacteria</taxon>
        <taxon>Pseudomonadati</taxon>
        <taxon>Pseudomonadota</taxon>
        <taxon>Betaproteobacteria</taxon>
        <taxon>Burkholderiales</taxon>
        <taxon>Comamonadaceae</taxon>
        <taxon>Ramlibacter</taxon>
        <taxon>environmental samples</taxon>
    </lineage>
</organism>
<protein>
    <submittedName>
        <fullName evidence="2">Uncharacterized protein</fullName>
    </submittedName>
</protein>
<dbReference type="EMBL" id="CADCUX010000287">
    <property type="protein sequence ID" value="CAA9408618.1"/>
    <property type="molecule type" value="Genomic_DNA"/>
</dbReference>
<evidence type="ECO:0000256" key="1">
    <source>
        <dbReference type="SAM" id="MobiDB-lite"/>
    </source>
</evidence>
<gene>
    <name evidence="2" type="ORF">AVDCRST_MAG51-1279</name>
</gene>
<feature type="non-terminal residue" evidence="2">
    <location>
        <position position="118"/>
    </location>
</feature>
<name>A0A6J4P892_9BURK</name>
<evidence type="ECO:0000313" key="2">
    <source>
        <dbReference type="EMBL" id="CAA9408618.1"/>
    </source>
</evidence>
<dbReference type="AlphaFoldDB" id="A0A6J4P892"/>
<accession>A0A6J4P892</accession>
<reference evidence="2" key="1">
    <citation type="submission" date="2020-02" db="EMBL/GenBank/DDBJ databases">
        <authorList>
            <person name="Meier V. D."/>
        </authorList>
    </citation>
    <scope>NUCLEOTIDE SEQUENCE</scope>
    <source>
        <strain evidence="2">AVDCRST_MAG51</strain>
    </source>
</reference>
<feature type="region of interest" description="Disordered" evidence="1">
    <location>
        <begin position="80"/>
        <end position="107"/>
    </location>
</feature>
<feature type="non-terminal residue" evidence="2">
    <location>
        <position position="1"/>
    </location>
</feature>
<feature type="compositionally biased region" description="Low complexity" evidence="1">
    <location>
        <begin position="80"/>
        <end position="100"/>
    </location>
</feature>
<sequence length="118" mass="12197">AAPAPSPLPCPPRAGVVRVGGRRRGRVALGATAVLADGLQRRRDEAPAPRWRRRRAAFGSHARLSLVRRHCRAAACAPRASGGAAARAGRAADPRCPAGGAHRRADAGARAAHHAFGL</sequence>